<evidence type="ECO:0000313" key="3">
    <source>
        <dbReference type="Proteomes" id="UP000077755"/>
    </source>
</evidence>
<accession>A0A165ZZP1</accession>
<dbReference type="GO" id="GO:0005576">
    <property type="term" value="C:extracellular region"/>
    <property type="evidence" value="ECO:0007669"/>
    <property type="project" value="TreeGrafter"/>
</dbReference>
<organism evidence="2 3">
    <name type="scientific">Daucus carota subsp. sativus</name>
    <name type="common">Carrot</name>
    <dbReference type="NCBI Taxonomy" id="79200"/>
    <lineage>
        <taxon>Eukaryota</taxon>
        <taxon>Viridiplantae</taxon>
        <taxon>Streptophyta</taxon>
        <taxon>Embryophyta</taxon>
        <taxon>Tracheophyta</taxon>
        <taxon>Spermatophyta</taxon>
        <taxon>Magnoliopsida</taxon>
        <taxon>eudicotyledons</taxon>
        <taxon>Gunneridae</taxon>
        <taxon>Pentapetalae</taxon>
        <taxon>asterids</taxon>
        <taxon>campanulids</taxon>
        <taxon>Apiales</taxon>
        <taxon>Apiaceae</taxon>
        <taxon>Apioideae</taxon>
        <taxon>Scandiceae</taxon>
        <taxon>Daucinae</taxon>
        <taxon>Daucus</taxon>
        <taxon>Daucus sect. Daucus</taxon>
    </lineage>
</organism>
<protein>
    <submittedName>
        <fullName evidence="2">Uncharacterized protein</fullName>
    </submittedName>
</protein>
<dbReference type="PANTHER" id="PTHR31181:SF67">
    <property type="entry name" value="PROLAMIN-LIKE PROTEIN (DUF1278)"/>
    <property type="match status" value="1"/>
</dbReference>
<dbReference type="Pfam" id="PF05617">
    <property type="entry name" value="Prolamin_like"/>
    <property type="match status" value="1"/>
</dbReference>
<dbReference type="GO" id="GO:0009567">
    <property type="term" value="P:double fertilization forming a zygote and endosperm"/>
    <property type="evidence" value="ECO:0007669"/>
    <property type="project" value="TreeGrafter"/>
</dbReference>
<sequence>MASASHINLSLLFILAASMAMLAASSNVNTIQTQTSYNNKIDLATFEQCYSSVSECYDEILIFFRALARGLSLDTDYNIAPSCCSAVMDLHQKCWILLFPDPFYNFELRTFCARQTQGPAPAPAPVAAAPAMSV</sequence>
<evidence type="ECO:0000313" key="2">
    <source>
        <dbReference type="EMBL" id="WOG91314.1"/>
    </source>
</evidence>
<dbReference type="Gramene" id="KZN00586">
    <property type="protein sequence ID" value="KZN00586"/>
    <property type="gene ID" value="DCAR_009340"/>
</dbReference>
<dbReference type="Proteomes" id="UP000077755">
    <property type="component" value="Chromosome 3"/>
</dbReference>
<dbReference type="GO" id="GO:0080155">
    <property type="term" value="P:regulation of double fertilization forming a zygote and endosperm"/>
    <property type="evidence" value="ECO:0007669"/>
    <property type="project" value="TreeGrafter"/>
</dbReference>
<dbReference type="GO" id="GO:0031982">
    <property type="term" value="C:vesicle"/>
    <property type="evidence" value="ECO:0007669"/>
    <property type="project" value="TreeGrafter"/>
</dbReference>
<name>A0A165ZZP1_DAUCS</name>
<dbReference type="GO" id="GO:2000008">
    <property type="term" value="P:regulation of protein localization to cell surface"/>
    <property type="evidence" value="ECO:0007669"/>
    <property type="project" value="TreeGrafter"/>
</dbReference>
<reference evidence="2" key="2">
    <citation type="submission" date="2022-03" db="EMBL/GenBank/DDBJ databases">
        <title>Draft title - Genomic analysis of global carrot germplasm unveils the trajectory of domestication and the origin of high carotenoid orange carrot.</title>
        <authorList>
            <person name="Iorizzo M."/>
            <person name="Ellison S."/>
            <person name="Senalik D."/>
            <person name="Macko-Podgorni A."/>
            <person name="Grzebelus D."/>
            <person name="Bostan H."/>
            <person name="Rolling W."/>
            <person name="Curaba J."/>
            <person name="Simon P."/>
        </authorList>
    </citation>
    <scope>NUCLEOTIDE SEQUENCE</scope>
    <source>
        <tissue evidence="2">Leaf</tissue>
    </source>
</reference>
<keyword evidence="1" id="KW-0732">Signal</keyword>
<keyword evidence="3" id="KW-1185">Reference proteome</keyword>
<gene>
    <name evidence="2" type="ORF">DCAR_0310562</name>
</gene>
<dbReference type="PANTHER" id="PTHR31181">
    <property type="entry name" value="EGG CELL-SECRETED PROTEIN 1.4"/>
    <property type="match status" value="1"/>
</dbReference>
<evidence type="ECO:0000256" key="1">
    <source>
        <dbReference type="ARBA" id="ARBA00022729"/>
    </source>
</evidence>
<reference evidence="2" key="1">
    <citation type="journal article" date="2016" name="Nat. Genet.">
        <title>A high-quality carrot genome assembly provides new insights into carotenoid accumulation and asterid genome evolution.</title>
        <authorList>
            <person name="Iorizzo M."/>
            <person name="Ellison S."/>
            <person name="Senalik D."/>
            <person name="Zeng P."/>
            <person name="Satapoomin P."/>
            <person name="Huang J."/>
            <person name="Bowman M."/>
            <person name="Iovene M."/>
            <person name="Sanseverino W."/>
            <person name="Cavagnaro P."/>
            <person name="Yildiz M."/>
            <person name="Macko-Podgorni A."/>
            <person name="Moranska E."/>
            <person name="Grzebelus E."/>
            <person name="Grzebelus D."/>
            <person name="Ashrafi H."/>
            <person name="Zheng Z."/>
            <person name="Cheng S."/>
            <person name="Spooner D."/>
            <person name="Van Deynze A."/>
            <person name="Simon P."/>
        </authorList>
    </citation>
    <scope>NUCLEOTIDE SEQUENCE</scope>
    <source>
        <tissue evidence="2">Leaf</tissue>
    </source>
</reference>
<proteinExistence type="predicted"/>
<dbReference type="AlphaFoldDB" id="A0A165ZZP1"/>
<dbReference type="EMBL" id="CP093345">
    <property type="protein sequence ID" value="WOG91314.1"/>
    <property type="molecule type" value="Genomic_DNA"/>
</dbReference>
<dbReference type="InterPro" id="IPR008502">
    <property type="entry name" value="Prolamin-like"/>
</dbReference>